<feature type="region of interest" description="Disordered" evidence="1">
    <location>
        <begin position="73"/>
        <end position="129"/>
    </location>
</feature>
<evidence type="ECO:0000256" key="1">
    <source>
        <dbReference type="SAM" id="MobiDB-lite"/>
    </source>
</evidence>
<dbReference type="Pfam" id="PF08284">
    <property type="entry name" value="RVP_2"/>
    <property type="match status" value="1"/>
</dbReference>
<keyword evidence="4" id="KW-1185">Reference proteome</keyword>
<reference evidence="3" key="1">
    <citation type="journal article" date="2022" name="Int. J. Mol. Sci.">
        <title>Draft Genome of Tanacetum Coccineum: Genomic Comparison of Closely Related Tanacetum-Family Plants.</title>
        <authorList>
            <person name="Yamashiro T."/>
            <person name="Shiraishi A."/>
            <person name="Nakayama K."/>
            <person name="Satake H."/>
        </authorList>
    </citation>
    <scope>NUCLEOTIDE SEQUENCE</scope>
</reference>
<accession>A0ABQ4YVC0</accession>
<dbReference type="InterPro" id="IPR053134">
    <property type="entry name" value="RNA-dir_DNA_polymerase"/>
</dbReference>
<dbReference type="EMBL" id="BQNB010010709">
    <property type="protein sequence ID" value="GJS80926.1"/>
    <property type="molecule type" value="Genomic_DNA"/>
</dbReference>
<dbReference type="Gene3D" id="3.30.70.270">
    <property type="match status" value="3"/>
</dbReference>
<dbReference type="InterPro" id="IPR000477">
    <property type="entry name" value="RT_dom"/>
</dbReference>
<dbReference type="Pfam" id="PF00078">
    <property type="entry name" value="RVT_1"/>
    <property type="match status" value="1"/>
</dbReference>
<evidence type="ECO:0000313" key="3">
    <source>
        <dbReference type="EMBL" id="GJS80926.1"/>
    </source>
</evidence>
<protein>
    <recommendedName>
        <fullName evidence="2">Reverse transcriptase domain-containing protein</fullName>
    </recommendedName>
</protein>
<dbReference type="InterPro" id="IPR043502">
    <property type="entry name" value="DNA/RNA_pol_sf"/>
</dbReference>
<gene>
    <name evidence="3" type="ORF">Tco_0747467</name>
</gene>
<evidence type="ECO:0000313" key="4">
    <source>
        <dbReference type="Proteomes" id="UP001151760"/>
    </source>
</evidence>
<feature type="domain" description="Reverse transcriptase" evidence="2">
    <location>
        <begin position="336"/>
        <end position="384"/>
    </location>
</feature>
<dbReference type="SUPFAM" id="SSF56672">
    <property type="entry name" value="DNA/RNA polymerases"/>
    <property type="match status" value="2"/>
</dbReference>
<sequence>MTLAYPNIQELVLLCSRMLPKETDKVERFIWGLSNSIQWNVTLSKPTRLQEAIEMPTSLMDQKVCVYAARQAKNKRRMNKNPRNNHAQQLPYKRQNVARAYTDGSNKRKESPAAANNQRAPREIQKTSGNSEARVRVYALGGRGANLDSNIITGKFLLNNRYASILFDTDPDRIFVLTTFSSLIDIAPSTLDNSYDVELADGKITGVDTIIRGCILNLLNHPFNIDLMPVELGSFDAIIGGRTKKKAENKSEEKRLEDVPVVHDIPKVFLEDLLEILPTRQVEFQFDLLPGVAPVTRVPYRLAPSKMKELWDQLQELSDKGFIRQSSSPWGAPVFVYSKIDLRSGYHQLRFHEEDIPKTAFRTRYGHYEFQVMPFGLNNAPANMQEHEEHLKLLLELLKKEELYAKFSKCEFWIPKVQFLSHVIDSQGIHVDPAKLILELLKKEELYAKISKCEFWIPKVQFLSYVIDSQGIHVDPAKIEAIKDWASSKTPTEIR</sequence>
<dbReference type="PANTHER" id="PTHR24559">
    <property type="entry name" value="TRANSPOSON TY3-I GAG-POL POLYPROTEIN"/>
    <property type="match status" value="1"/>
</dbReference>
<organism evidence="3 4">
    <name type="scientific">Tanacetum coccineum</name>
    <dbReference type="NCBI Taxonomy" id="301880"/>
    <lineage>
        <taxon>Eukaryota</taxon>
        <taxon>Viridiplantae</taxon>
        <taxon>Streptophyta</taxon>
        <taxon>Embryophyta</taxon>
        <taxon>Tracheophyta</taxon>
        <taxon>Spermatophyta</taxon>
        <taxon>Magnoliopsida</taxon>
        <taxon>eudicotyledons</taxon>
        <taxon>Gunneridae</taxon>
        <taxon>Pentapetalae</taxon>
        <taxon>asterids</taxon>
        <taxon>campanulids</taxon>
        <taxon>Asterales</taxon>
        <taxon>Asteraceae</taxon>
        <taxon>Asteroideae</taxon>
        <taxon>Anthemideae</taxon>
        <taxon>Anthemidinae</taxon>
        <taxon>Tanacetum</taxon>
    </lineage>
</organism>
<reference evidence="3" key="2">
    <citation type="submission" date="2022-01" db="EMBL/GenBank/DDBJ databases">
        <authorList>
            <person name="Yamashiro T."/>
            <person name="Shiraishi A."/>
            <person name="Satake H."/>
            <person name="Nakayama K."/>
        </authorList>
    </citation>
    <scope>NUCLEOTIDE SEQUENCE</scope>
</reference>
<dbReference type="CDD" id="cd01647">
    <property type="entry name" value="RT_LTR"/>
    <property type="match status" value="1"/>
</dbReference>
<name>A0ABQ4YVC0_9ASTR</name>
<comment type="caution">
    <text evidence="3">The sequence shown here is derived from an EMBL/GenBank/DDBJ whole genome shotgun (WGS) entry which is preliminary data.</text>
</comment>
<dbReference type="PANTHER" id="PTHR24559:SF444">
    <property type="entry name" value="REVERSE TRANSCRIPTASE DOMAIN-CONTAINING PROTEIN"/>
    <property type="match status" value="1"/>
</dbReference>
<proteinExistence type="predicted"/>
<evidence type="ECO:0000259" key="2">
    <source>
        <dbReference type="Pfam" id="PF00078"/>
    </source>
</evidence>
<dbReference type="InterPro" id="IPR043128">
    <property type="entry name" value="Rev_trsase/Diguanyl_cyclase"/>
</dbReference>
<dbReference type="Gene3D" id="3.10.10.10">
    <property type="entry name" value="HIV Type 1 Reverse Transcriptase, subunit A, domain 1"/>
    <property type="match status" value="2"/>
</dbReference>
<dbReference type="Proteomes" id="UP001151760">
    <property type="component" value="Unassembled WGS sequence"/>
</dbReference>